<dbReference type="InterPro" id="IPR000794">
    <property type="entry name" value="Beta-ketoacyl_synthase"/>
</dbReference>
<name>A0ABP8M1G4_9BACT</name>
<evidence type="ECO:0000313" key="5">
    <source>
        <dbReference type="EMBL" id="GAA4441208.1"/>
    </source>
</evidence>
<evidence type="ECO:0000256" key="2">
    <source>
        <dbReference type="ARBA" id="ARBA00022679"/>
    </source>
</evidence>
<dbReference type="InterPro" id="IPR014030">
    <property type="entry name" value="Ketoacyl_synth_N"/>
</dbReference>
<dbReference type="CDD" id="cd00834">
    <property type="entry name" value="KAS_I_II"/>
    <property type="match status" value="1"/>
</dbReference>
<keyword evidence="2 3" id="KW-0808">Transferase</keyword>
<reference evidence="6" key="1">
    <citation type="journal article" date="2019" name="Int. J. Syst. Evol. Microbiol.">
        <title>The Global Catalogue of Microorganisms (GCM) 10K type strain sequencing project: providing services to taxonomists for standard genome sequencing and annotation.</title>
        <authorList>
            <consortium name="The Broad Institute Genomics Platform"/>
            <consortium name="The Broad Institute Genome Sequencing Center for Infectious Disease"/>
            <person name="Wu L."/>
            <person name="Ma J."/>
        </authorList>
    </citation>
    <scope>NUCLEOTIDE SEQUENCE [LARGE SCALE GENOMIC DNA]</scope>
    <source>
        <strain evidence="6">JCM 31920</strain>
    </source>
</reference>
<dbReference type="PROSITE" id="PS52004">
    <property type="entry name" value="KS3_2"/>
    <property type="match status" value="1"/>
</dbReference>
<dbReference type="Proteomes" id="UP001501508">
    <property type="component" value="Unassembled WGS sequence"/>
</dbReference>
<comment type="caution">
    <text evidence="5">The sequence shown here is derived from an EMBL/GenBank/DDBJ whole genome shotgun (WGS) entry which is preliminary data.</text>
</comment>
<organism evidence="5 6">
    <name type="scientific">Ravibacter arvi</name>
    <dbReference type="NCBI Taxonomy" id="2051041"/>
    <lineage>
        <taxon>Bacteria</taxon>
        <taxon>Pseudomonadati</taxon>
        <taxon>Bacteroidota</taxon>
        <taxon>Cytophagia</taxon>
        <taxon>Cytophagales</taxon>
        <taxon>Spirosomataceae</taxon>
        <taxon>Ravibacter</taxon>
    </lineage>
</organism>
<dbReference type="Pfam" id="PF00109">
    <property type="entry name" value="ketoacyl-synt"/>
    <property type="match status" value="1"/>
</dbReference>
<keyword evidence="6" id="KW-1185">Reference proteome</keyword>
<feature type="domain" description="Ketosynthase family 3 (KS3)" evidence="4">
    <location>
        <begin position="2"/>
        <end position="393"/>
    </location>
</feature>
<accession>A0ABP8M1G4</accession>
<dbReference type="PROSITE" id="PS00606">
    <property type="entry name" value="KS3_1"/>
    <property type="match status" value="1"/>
</dbReference>
<dbReference type="InterPro" id="IPR020841">
    <property type="entry name" value="PKS_Beta-ketoAc_synthase_dom"/>
</dbReference>
<dbReference type="PANTHER" id="PTHR11712">
    <property type="entry name" value="POLYKETIDE SYNTHASE-RELATED"/>
    <property type="match status" value="1"/>
</dbReference>
<dbReference type="RefSeq" id="WP_345029828.1">
    <property type="nucleotide sequence ID" value="NZ_BAABEY010000025.1"/>
</dbReference>
<dbReference type="InterPro" id="IPR016039">
    <property type="entry name" value="Thiolase-like"/>
</dbReference>
<dbReference type="InterPro" id="IPR018201">
    <property type="entry name" value="Ketoacyl_synth_AS"/>
</dbReference>
<protein>
    <submittedName>
        <fullName evidence="5">Beta-ketoacyl-[acyl-carrier-protein] synthase family protein</fullName>
    </submittedName>
</protein>
<proteinExistence type="inferred from homology"/>
<evidence type="ECO:0000256" key="3">
    <source>
        <dbReference type="RuleBase" id="RU003694"/>
    </source>
</evidence>
<dbReference type="Pfam" id="PF02801">
    <property type="entry name" value="Ketoacyl-synt_C"/>
    <property type="match status" value="1"/>
</dbReference>
<gene>
    <name evidence="5" type="ORF">GCM10023091_26130</name>
</gene>
<sequence length="393" mass="41214">MGTDVFVTGIGVISAIGLNVGENLSALKSQRSGLVSREIPSKKGAVITGPVPVSDEEMAEKLQIPDRPVSRTSLLGAWAAAEAWQGHEHFSALKTGLISSTSVGGMDRSEVFYKDYLGGKPADFGQLRCHDSGSTSECIARSLGISGYVNTLSTACSSGANAIMLGARLLQQGWLDRVVVGGTDALTSFTLHGFDSLMIYDSSNTRPFDESRAGLNLGEGAAFLVLESERSLKITGKQSMGRVRGWGNAADAYHQTASSPEGKGASLAMAEAIRTAGLQPAGITYVNAHGTGTPNNDQSESVALKHIFNDQVPYFSSTKAFTGHTLAAAGAIEAVFSILSIREALMWPNLNFSEPIIGTELLPLTSLTAGRVEAVLSNSFGFGGNNSSLVFTD</sequence>
<evidence type="ECO:0000256" key="1">
    <source>
        <dbReference type="ARBA" id="ARBA00008467"/>
    </source>
</evidence>
<dbReference type="SUPFAM" id="SSF53901">
    <property type="entry name" value="Thiolase-like"/>
    <property type="match status" value="2"/>
</dbReference>
<dbReference type="InterPro" id="IPR014031">
    <property type="entry name" value="Ketoacyl_synth_C"/>
</dbReference>
<dbReference type="EMBL" id="BAABEY010000025">
    <property type="protein sequence ID" value="GAA4441208.1"/>
    <property type="molecule type" value="Genomic_DNA"/>
</dbReference>
<comment type="similarity">
    <text evidence="1 3">Belongs to the thiolase-like superfamily. Beta-ketoacyl-ACP synthases family.</text>
</comment>
<dbReference type="SMART" id="SM00825">
    <property type="entry name" value="PKS_KS"/>
    <property type="match status" value="1"/>
</dbReference>
<evidence type="ECO:0000259" key="4">
    <source>
        <dbReference type="PROSITE" id="PS52004"/>
    </source>
</evidence>
<evidence type="ECO:0000313" key="6">
    <source>
        <dbReference type="Proteomes" id="UP001501508"/>
    </source>
</evidence>
<dbReference type="Gene3D" id="3.40.47.10">
    <property type="match status" value="1"/>
</dbReference>
<dbReference type="PANTHER" id="PTHR11712:SF320">
    <property type="entry name" value="BETA-KETOACYL SYNTHASE"/>
    <property type="match status" value="1"/>
</dbReference>